<evidence type="ECO:0008006" key="3">
    <source>
        <dbReference type="Google" id="ProtNLM"/>
    </source>
</evidence>
<comment type="caution">
    <text evidence="1">The sequence shown here is derived from an EMBL/GenBank/DDBJ whole genome shotgun (WGS) entry which is preliminary data.</text>
</comment>
<dbReference type="EMBL" id="RXNU01000005">
    <property type="protein sequence ID" value="RTR38648.1"/>
    <property type="molecule type" value="Genomic_DNA"/>
</dbReference>
<dbReference type="Gene3D" id="3.40.50.1460">
    <property type="match status" value="1"/>
</dbReference>
<dbReference type="InterPro" id="IPR029030">
    <property type="entry name" value="Caspase-like_dom_sf"/>
</dbReference>
<dbReference type="OrthoDB" id="6382385at2"/>
<proteinExistence type="predicted"/>
<accession>A0A431WSH7</accession>
<evidence type="ECO:0000313" key="2">
    <source>
        <dbReference type="Proteomes" id="UP000267448"/>
    </source>
</evidence>
<dbReference type="RefSeq" id="WP_126520264.1">
    <property type="nucleotide sequence ID" value="NZ_RXNU01000005.1"/>
</dbReference>
<evidence type="ECO:0000313" key="1">
    <source>
        <dbReference type="EMBL" id="RTR38648.1"/>
    </source>
</evidence>
<gene>
    <name evidence="1" type="ORF">EKG38_10735</name>
</gene>
<reference evidence="1 2" key="1">
    <citation type="submission" date="2018-12" db="EMBL/GenBank/DDBJ databases">
        <authorList>
            <person name="Yu L."/>
        </authorList>
    </citation>
    <scope>NUCLEOTIDE SEQUENCE [LARGE SCALE GENOMIC DNA]</scope>
    <source>
        <strain evidence="1 2">HAW-EB2</strain>
    </source>
</reference>
<dbReference type="PROSITE" id="PS51257">
    <property type="entry name" value="PROKAR_LIPOPROTEIN"/>
    <property type="match status" value="1"/>
</dbReference>
<protein>
    <recommendedName>
        <fullName evidence="3">Caspase family protein</fullName>
    </recommendedName>
</protein>
<dbReference type="AlphaFoldDB" id="A0A431WSH7"/>
<keyword evidence="2" id="KW-1185">Reference proteome</keyword>
<dbReference type="Proteomes" id="UP000267448">
    <property type="component" value="Unassembled WGS sequence"/>
</dbReference>
<sequence>MKNITITCVIALSGCAYQSSGEDIVSTTPLPLSPIPLKIEVDNYSTQILNGVFTLTPEMTGIYQEYLKTKGYSTVIQNDFNALSAFGLTLWGVTTAGIGLVALATDDGPSDACWVYDCQSTKENEFTRIEKGKSITDKLKFRPGEIVIDFKDGKNVLQSIPLDSSGSASITLMELGYPDEISINLSFKGLLKDVAVSGNNEKFEVPKQVTAIGSEVINSTFYIDQFSLSNKVGDFSEGYIKEVVSNRDSYIESLQDSLIPISFPHSYTIPEIKKPKLLPLPELKKERFETTDEFKLRASDALEVRNIHVEQVKKAFKYQVDERNKIVTIDNEFIKKAAGDIVRVSRLRIKENQSFDIERLKEQVIYAFRNVVGNTYLDNLSYDADNSMLYGVIKSTGSDYSESIRSLVPRDVAKNIFESPSIANVRLDFGISNPNEISLNNINLFVLGERYNAVVTDETYKNNSVYFKVTPRKLEWNMEQLISDKPDEVVLAGLQSANLVDAKSVNLRTYIRGSVLNSSEVNFVDDIPELLKISERVRKQTNKWLIVVGIERYDNAQDIIFAKRSASLFKKVVQSKFGVTEQNTLTLFDEDATAGAIKGSIGLILDKVKKGDTIYFYYNGHGIPNPTQDSEPYILPSDSFPSFVSEDDGLMLKSLYSKLSNSKASQVIVFVDSCFSGMTDGMPLLPDVAASRLVPKRVEFNEKKMVVITAGRKDQFSNAFYERGNRLFSYYVMKYILTQEGTVNDLFDVVRTNVVKESKLLGGVKKQEPSLQGNGLIRL</sequence>
<name>A0A431WSH7_9GAMM</name>
<organism evidence="1 2">
    <name type="scientific">Shewanella canadensis</name>
    <dbReference type="NCBI Taxonomy" id="271096"/>
    <lineage>
        <taxon>Bacteria</taxon>
        <taxon>Pseudomonadati</taxon>
        <taxon>Pseudomonadota</taxon>
        <taxon>Gammaproteobacteria</taxon>
        <taxon>Alteromonadales</taxon>
        <taxon>Shewanellaceae</taxon>
        <taxon>Shewanella</taxon>
    </lineage>
</organism>
<dbReference type="SUPFAM" id="SSF52129">
    <property type="entry name" value="Caspase-like"/>
    <property type="match status" value="1"/>
</dbReference>